<dbReference type="Gene3D" id="3.20.20.80">
    <property type="entry name" value="Glycosidases"/>
    <property type="match status" value="1"/>
</dbReference>
<evidence type="ECO:0000256" key="2">
    <source>
        <dbReference type="SAM" id="MobiDB-lite"/>
    </source>
</evidence>
<feature type="domain" description="X8" evidence="3">
    <location>
        <begin position="455"/>
        <end position="547"/>
    </location>
</feature>
<dbReference type="AlphaFoldDB" id="A0A7S0FWX5"/>
<evidence type="ECO:0000313" key="4">
    <source>
        <dbReference type="EMBL" id="CAD8383204.1"/>
    </source>
</evidence>
<evidence type="ECO:0000259" key="3">
    <source>
        <dbReference type="SMART" id="SM00768"/>
    </source>
</evidence>
<sequence>MAVVATKELIKGVSYGPMPCKGACVVPEDDFMSEPAKPLWGPRGRHDLRVIEQLGANTVRLYGNNPANDHRSFLNQARSLGLGVVVGISDYPYTQMPGNCMTTEHNCYDQVKESYLGNLRRGFLQEDGTYHPALKQVIAINEPDLKAPGIFAPRLFIKAVISAIDGMLGAENEANVTGGLPNFTATFSFGICGDCNAYETVPSLGQMWQLRDAMLNPKAYNYTPHFNLARFYHTRFTNSFNTANPAGDVEYMFLEPYESAFPTVPVVIQEYHKPFWNQTEDLLQILAIARASPVLQGVSFFEFQVRYDKGGSEEEFGMFGLGDYAIADFDYFGTAFKVWCLAPASDSETGEPIPQAVASAFGGRGPEYASLCLPDPAKVPLTEAGFLQIRAQRKAGRMAVLARRVVEHLGGLVVDAKGLQAFATHYARRSAGPGWAEMVSQLAGRPSWASWNHSAACVADRLSDAGSVGAAIGWVCGSVAQLDCARIPRDCRGSVWDTADFVFGAYYLLQSSTSPLEQCYFNGAAIFAAYSSYHHRQNHPSKPQCVPTHPPPTRTTTTSTTRTSTSTSTTTLPPPFAGNCTIAVETPVPYFWDEVCAAYGGGIGCFADGQHIECRYCGAGPFVACPTLPPPAISPRSSLRGGTPKP</sequence>
<dbReference type="InterPro" id="IPR017853">
    <property type="entry name" value="GH"/>
</dbReference>
<keyword evidence="1" id="KW-0732">Signal</keyword>
<gene>
    <name evidence="4" type="ORF">PBAH0796_LOCUS26892</name>
</gene>
<dbReference type="SMART" id="SM00768">
    <property type="entry name" value="X8"/>
    <property type="match status" value="1"/>
</dbReference>
<feature type="compositionally biased region" description="Low complexity" evidence="2">
    <location>
        <begin position="554"/>
        <end position="571"/>
    </location>
</feature>
<dbReference type="SUPFAM" id="SSF51445">
    <property type="entry name" value="(Trans)glycosidases"/>
    <property type="match status" value="1"/>
</dbReference>
<name>A0A7S0FWX5_9DINO</name>
<feature type="region of interest" description="Disordered" evidence="2">
    <location>
        <begin position="538"/>
        <end position="571"/>
    </location>
</feature>
<reference evidence="4" key="1">
    <citation type="submission" date="2021-01" db="EMBL/GenBank/DDBJ databases">
        <authorList>
            <person name="Corre E."/>
            <person name="Pelletier E."/>
            <person name="Niang G."/>
            <person name="Scheremetjew M."/>
            <person name="Finn R."/>
            <person name="Kale V."/>
            <person name="Holt S."/>
            <person name="Cochrane G."/>
            <person name="Meng A."/>
            <person name="Brown T."/>
            <person name="Cohen L."/>
        </authorList>
    </citation>
    <scope>NUCLEOTIDE SEQUENCE</scope>
    <source>
        <strain evidence="4">Pbaha01</strain>
    </source>
</reference>
<organism evidence="4">
    <name type="scientific">Pyrodinium bahamense</name>
    <dbReference type="NCBI Taxonomy" id="73915"/>
    <lineage>
        <taxon>Eukaryota</taxon>
        <taxon>Sar</taxon>
        <taxon>Alveolata</taxon>
        <taxon>Dinophyceae</taxon>
        <taxon>Gonyaulacales</taxon>
        <taxon>Pyrocystaceae</taxon>
        <taxon>Pyrodinium</taxon>
    </lineage>
</organism>
<proteinExistence type="predicted"/>
<dbReference type="InterPro" id="IPR012946">
    <property type="entry name" value="X8"/>
</dbReference>
<accession>A0A7S0FWX5</accession>
<evidence type="ECO:0000256" key="1">
    <source>
        <dbReference type="ARBA" id="ARBA00022729"/>
    </source>
</evidence>
<dbReference type="EMBL" id="HBEG01044099">
    <property type="protein sequence ID" value="CAD8383204.1"/>
    <property type="molecule type" value="Transcribed_RNA"/>
</dbReference>
<protein>
    <recommendedName>
        <fullName evidence="3">X8 domain-containing protein</fullName>
    </recommendedName>
</protein>